<dbReference type="EMBL" id="CM044704">
    <property type="protein sequence ID" value="KAI5669603.1"/>
    <property type="molecule type" value="Genomic_DNA"/>
</dbReference>
<gene>
    <name evidence="1" type="ORF">M9H77_19456</name>
</gene>
<comment type="caution">
    <text evidence="1">The sequence shown here is derived from an EMBL/GenBank/DDBJ whole genome shotgun (WGS) entry which is preliminary data.</text>
</comment>
<name>A0ACC0BAF1_CATRO</name>
<evidence type="ECO:0000313" key="2">
    <source>
        <dbReference type="Proteomes" id="UP001060085"/>
    </source>
</evidence>
<sequence length="489" mass="56730">MVEDNREDESVRKPADTFCNWKEVVEEDINKGPDNVNLEHEHSAHHQSDQRQGMDNGRWAFLLFFYFLCYALYDNRCTITTIKEIQHSLNDEQVKVVKELGFRELVKVKLFEIPKDIVSWCLNIHRKIVFVNEKDMESVLGINSGNVDIIEALVKQNCDSELERELGLEIEHGMIVKRNRENKVSLIRCMYVLAILYMKHFYPVGERILLETFRNLTRVLNWNKNRLLSRVIALQGIGPFRGKDVPIVDVEELCMDVCLEGVHKRLDLLDQNMKQLRGGLEGVLEEVPCIGESVEVANRSVMELVMNMITLLKKGQEDKLRDIRDDIREEEGRRQKNQIFNDDQLGGDVNDEIGVVGNKMAEWEIKNEEEKETRNKEFVGYDNEYNDMKIDKDGFSDRNDKLSKGEIGGEDDDLLNPQSSESSREFNRAGVARIPTAHENDRKQAVVTEVETCKWKGRTRGTAERASGKQLISLYDKLENQKRVRRERL</sequence>
<keyword evidence="2" id="KW-1185">Reference proteome</keyword>
<organism evidence="1 2">
    <name type="scientific">Catharanthus roseus</name>
    <name type="common">Madagascar periwinkle</name>
    <name type="synonym">Vinca rosea</name>
    <dbReference type="NCBI Taxonomy" id="4058"/>
    <lineage>
        <taxon>Eukaryota</taxon>
        <taxon>Viridiplantae</taxon>
        <taxon>Streptophyta</taxon>
        <taxon>Embryophyta</taxon>
        <taxon>Tracheophyta</taxon>
        <taxon>Spermatophyta</taxon>
        <taxon>Magnoliopsida</taxon>
        <taxon>eudicotyledons</taxon>
        <taxon>Gunneridae</taxon>
        <taxon>Pentapetalae</taxon>
        <taxon>asterids</taxon>
        <taxon>lamiids</taxon>
        <taxon>Gentianales</taxon>
        <taxon>Apocynaceae</taxon>
        <taxon>Rauvolfioideae</taxon>
        <taxon>Vinceae</taxon>
        <taxon>Catharanthinae</taxon>
        <taxon>Catharanthus</taxon>
    </lineage>
</organism>
<protein>
    <submittedName>
        <fullName evidence="1">Uncharacterized protein</fullName>
    </submittedName>
</protein>
<accession>A0ACC0BAF1</accession>
<proteinExistence type="predicted"/>
<dbReference type="Proteomes" id="UP001060085">
    <property type="component" value="Linkage Group LG04"/>
</dbReference>
<evidence type="ECO:0000313" key="1">
    <source>
        <dbReference type="EMBL" id="KAI5669603.1"/>
    </source>
</evidence>
<reference evidence="2" key="1">
    <citation type="journal article" date="2023" name="Nat. Plants">
        <title>Single-cell RNA sequencing provides a high-resolution roadmap for understanding the multicellular compartmentation of specialized metabolism.</title>
        <authorList>
            <person name="Sun S."/>
            <person name="Shen X."/>
            <person name="Li Y."/>
            <person name="Li Y."/>
            <person name="Wang S."/>
            <person name="Li R."/>
            <person name="Zhang H."/>
            <person name="Shen G."/>
            <person name="Guo B."/>
            <person name="Wei J."/>
            <person name="Xu J."/>
            <person name="St-Pierre B."/>
            <person name="Chen S."/>
            <person name="Sun C."/>
        </authorList>
    </citation>
    <scope>NUCLEOTIDE SEQUENCE [LARGE SCALE GENOMIC DNA]</scope>
</reference>